<dbReference type="SUPFAM" id="SSF53659">
    <property type="entry name" value="Isocitrate/Isopropylmalate dehydrogenase-like"/>
    <property type="match status" value="1"/>
</dbReference>
<dbReference type="InterPro" id="IPR024084">
    <property type="entry name" value="IsoPropMal-DH-like_dom"/>
</dbReference>
<evidence type="ECO:0000256" key="4">
    <source>
        <dbReference type="ARBA" id="ARBA00023002"/>
    </source>
</evidence>
<sequence length="166" mass="18378">CRFFRETYDRVASDFPMIGRDYAYVDAFTQWLVRNPEHYDVVVATNMMGDIITDLASVLQGGMGFAAGGNIGDDHAMFEPVHGSAPKYAGKNQVNPFATFFAVEMMLRWLADRNSDRLLTAQADRLERAIAGVLERGSARTYDQGGTATTSDAGDRVVEALRGERR</sequence>
<keyword evidence="3" id="KW-0479">Metal-binding</keyword>
<comment type="cofactor">
    <cofactor evidence="2">
        <name>Mg(2+)</name>
        <dbReference type="ChEBI" id="CHEBI:18420"/>
    </cofactor>
</comment>
<gene>
    <name evidence="8" type="ORF">B1B_09546</name>
</gene>
<comment type="cofactor">
    <cofactor evidence="1">
        <name>Mn(2+)</name>
        <dbReference type="ChEBI" id="CHEBI:29035"/>
    </cofactor>
</comment>
<protein>
    <submittedName>
        <fullName evidence="8">Isocitrate/isopropylmalate dehydrogenase</fullName>
        <ecNumber evidence="8">1.1.1.93</ecNumber>
    </submittedName>
</protein>
<comment type="caution">
    <text evidence="8">The sequence shown here is derived from an EMBL/GenBank/DDBJ whole genome shotgun (WGS) entry which is preliminary data.</text>
</comment>
<dbReference type="EMBL" id="AUZY01006334">
    <property type="protein sequence ID" value="EQD54707.1"/>
    <property type="molecule type" value="Genomic_DNA"/>
</dbReference>
<dbReference type="GO" id="GO:0046872">
    <property type="term" value="F:metal ion binding"/>
    <property type="evidence" value="ECO:0007669"/>
    <property type="project" value="UniProtKB-KW"/>
</dbReference>
<evidence type="ECO:0000256" key="1">
    <source>
        <dbReference type="ARBA" id="ARBA00001936"/>
    </source>
</evidence>
<reference evidence="8" key="2">
    <citation type="journal article" date="2014" name="ISME J.">
        <title>Microbial stratification in low pH oxic and suboxic macroscopic growths along an acid mine drainage.</title>
        <authorList>
            <person name="Mendez-Garcia C."/>
            <person name="Mesa V."/>
            <person name="Sprenger R.R."/>
            <person name="Richter M."/>
            <person name="Diez M.S."/>
            <person name="Solano J."/>
            <person name="Bargiela R."/>
            <person name="Golyshina O.V."/>
            <person name="Manteca A."/>
            <person name="Ramos J.L."/>
            <person name="Gallego J.R."/>
            <person name="Llorente I."/>
            <person name="Martins Dos Santos V.A."/>
            <person name="Jensen O.N."/>
            <person name="Pelaez A.I."/>
            <person name="Sanchez J."/>
            <person name="Ferrer M."/>
        </authorList>
    </citation>
    <scope>NUCLEOTIDE SEQUENCE</scope>
</reference>
<dbReference type="AlphaFoldDB" id="T1ACC9"/>
<dbReference type="Gene3D" id="3.40.718.10">
    <property type="entry name" value="Isopropylmalate Dehydrogenase"/>
    <property type="match status" value="1"/>
</dbReference>
<evidence type="ECO:0000256" key="3">
    <source>
        <dbReference type="ARBA" id="ARBA00022723"/>
    </source>
</evidence>
<dbReference type="Pfam" id="PF00180">
    <property type="entry name" value="Iso_dh"/>
    <property type="match status" value="1"/>
</dbReference>
<evidence type="ECO:0000256" key="2">
    <source>
        <dbReference type="ARBA" id="ARBA00001946"/>
    </source>
</evidence>
<keyword evidence="6" id="KW-0464">Manganese</keyword>
<dbReference type="SMART" id="SM01329">
    <property type="entry name" value="Iso_dh"/>
    <property type="match status" value="1"/>
</dbReference>
<organism evidence="8">
    <name type="scientific">mine drainage metagenome</name>
    <dbReference type="NCBI Taxonomy" id="410659"/>
    <lineage>
        <taxon>unclassified sequences</taxon>
        <taxon>metagenomes</taxon>
        <taxon>ecological metagenomes</taxon>
    </lineage>
</organism>
<dbReference type="PANTHER" id="PTHR43275">
    <property type="entry name" value="D-MALATE DEHYDROGENASE [DECARBOXYLATING]"/>
    <property type="match status" value="1"/>
</dbReference>
<dbReference type="GO" id="GO:0009027">
    <property type="term" value="F:tartrate dehydrogenase activity"/>
    <property type="evidence" value="ECO:0007669"/>
    <property type="project" value="UniProtKB-EC"/>
</dbReference>
<evidence type="ECO:0000256" key="6">
    <source>
        <dbReference type="ARBA" id="ARBA00023211"/>
    </source>
</evidence>
<feature type="domain" description="Isopropylmalate dehydrogenase-like" evidence="7">
    <location>
        <begin position="1"/>
        <end position="157"/>
    </location>
</feature>
<name>T1ACC9_9ZZZZ</name>
<keyword evidence="4 8" id="KW-0560">Oxidoreductase</keyword>
<evidence type="ECO:0000313" key="8">
    <source>
        <dbReference type="EMBL" id="EQD54707.1"/>
    </source>
</evidence>
<evidence type="ECO:0000259" key="7">
    <source>
        <dbReference type="SMART" id="SM01329"/>
    </source>
</evidence>
<reference evidence="8" key="1">
    <citation type="submission" date="2013-08" db="EMBL/GenBank/DDBJ databases">
        <authorList>
            <person name="Mendez C."/>
            <person name="Richter M."/>
            <person name="Ferrer M."/>
            <person name="Sanchez J."/>
        </authorList>
    </citation>
    <scope>NUCLEOTIDE SEQUENCE</scope>
</reference>
<accession>T1ACC9</accession>
<dbReference type="EC" id="1.1.1.93" evidence="8"/>
<evidence type="ECO:0000256" key="5">
    <source>
        <dbReference type="ARBA" id="ARBA00023027"/>
    </source>
</evidence>
<dbReference type="PANTHER" id="PTHR43275:SF1">
    <property type="entry name" value="D-MALATE DEHYDROGENASE [DECARBOXYLATING]"/>
    <property type="match status" value="1"/>
</dbReference>
<dbReference type="InterPro" id="IPR050501">
    <property type="entry name" value="ICDH/IPMDH"/>
</dbReference>
<keyword evidence="5" id="KW-0520">NAD</keyword>
<feature type="non-terminal residue" evidence="8">
    <location>
        <position position="1"/>
    </location>
</feature>
<proteinExistence type="predicted"/>